<feature type="chain" id="PRO_5032338424" evidence="2">
    <location>
        <begin position="20"/>
        <end position="373"/>
    </location>
</feature>
<protein>
    <submittedName>
        <fullName evidence="3">Uncharacterized protein</fullName>
    </submittedName>
</protein>
<dbReference type="AlphaFoldDB" id="A0A821IC24"/>
<gene>
    <name evidence="3" type="ORF">TOA249_LOCUS16953</name>
</gene>
<feature type="signal peptide" evidence="2">
    <location>
        <begin position="1"/>
        <end position="19"/>
    </location>
</feature>
<proteinExistence type="predicted"/>
<sequence length="373" mass="42113">MKLILVALFFIFHGTFIQCQSITKTWYDMRLLELVVPPYKEAYTALQEDVLNPFLRNISTDNEETVSKLVSNLTCAVQFVRNAINSAVNGSHMLRIEVNRKLVDAAAAISAKEREVSRKEGEIQGKSIEIDNVQRQVATAEQGVRDKEQGLASAEHAVRIAQEKVNKARNCFGRRRRRKRFFRRAWRGIKRAFNALIVRPICSIINAGGIDSAKDARSNAERHLREAQGQLNRVRLQLSSLQSGKSNSEKHLRDFQAQLQELHLNLIILREMYDTSAQINQDLKMVTSHITKVLDASAVLYTTINDLINFDLLIGPLNEVYKALTQESLLKNMPVAMVSEEKLALVKQSLDITAKVLPEMPLNTLMSSVNCTA</sequence>
<evidence type="ECO:0000313" key="3">
    <source>
        <dbReference type="EMBL" id="CAF4699370.1"/>
    </source>
</evidence>
<evidence type="ECO:0000313" key="4">
    <source>
        <dbReference type="Proteomes" id="UP000663838"/>
    </source>
</evidence>
<evidence type="ECO:0000256" key="2">
    <source>
        <dbReference type="SAM" id="SignalP"/>
    </source>
</evidence>
<feature type="coiled-coil region" evidence="1">
    <location>
        <begin position="210"/>
        <end position="265"/>
    </location>
</feature>
<reference evidence="3" key="1">
    <citation type="submission" date="2021-02" db="EMBL/GenBank/DDBJ databases">
        <authorList>
            <person name="Nowell W R."/>
        </authorList>
    </citation>
    <scope>NUCLEOTIDE SEQUENCE</scope>
</reference>
<evidence type="ECO:0000256" key="1">
    <source>
        <dbReference type="SAM" id="Coils"/>
    </source>
</evidence>
<organism evidence="3 4">
    <name type="scientific">Rotaria socialis</name>
    <dbReference type="NCBI Taxonomy" id="392032"/>
    <lineage>
        <taxon>Eukaryota</taxon>
        <taxon>Metazoa</taxon>
        <taxon>Spiralia</taxon>
        <taxon>Gnathifera</taxon>
        <taxon>Rotifera</taxon>
        <taxon>Eurotatoria</taxon>
        <taxon>Bdelloidea</taxon>
        <taxon>Philodinida</taxon>
        <taxon>Philodinidae</taxon>
        <taxon>Rotaria</taxon>
    </lineage>
</organism>
<name>A0A821IC24_9BILA</name>
<accession>A0A821IC24</accession>
<dbReference type="Proteomes" id="UP000663838">
    <property type="component" value="Unassembled WGS sequence"/>
</dbReference>
<keyword evidence="1" id="KW-0175">Coiled coil</keyword>
<comment type="caution">
    <text evidence="3">The sequence shown here is derived from an EMBL/GenBank/DDBJ whole genome shotgun (WGS) entry which is preliminary data.</text>
</comment>
<keyword evidence="2" id="KW-0732">Signal</keyword>
<dbReference type="EMBL" id="CAJOBS010001185">
    <property type="protein sequence ID" value="CAF4699370.1"/>
    <property type="molecule type" value="Genomic_DNA"/>
</dbReference>